<organism evidence="6">
    <name type="scientific">marine sediment metagenome</name>
    <dbReference type="NCBI Taxonomy" id="412755"/>
    <lineage>
        <taxon>unclassified sequences</taxon>
        <taxon>metagenomes</taxon>
        <taxon>ecological metagenomes</taxon>
    </lineage>
</organism>
<keyword evidence="2" id="KW-0547">Nucleotide-binding</keyword>
<gene>
    <name evidence="6" type="ORF">S06H3_27023</name>
</gene>
<dbReference type="PANTHER" id="PTHR42794:SF1">
    <property type="entry name" value="HEMIN IMPORT ATP-BINDING PROTEIN HMUV"/>
    <property type="match status" value="1"/>
</dbReference>
<accession>X1NZ92</accession>
<keyword evidence="1" id="KW-0813">Transport</keyword>
<evidence type="ECO:0000313" key="6">
    <source>
        <dbReference type="EMBL" id="GAI32105.1"/>
    </source>
</evidence>
<protein>
    <recommendedName>
        <fullName evidence="5">ABC transporter domain-containing protein</fullName>
    </recommendedName>
</protein>
<feature type="domain" description="ABC transporter" evidence="5">
    <location>
        <begin position="5"/>
        <end position="241"/>
    </location>
</feature>
<dbReference type="Gene3D" id="3.40.50.300">
    <property type="entry name" value="P-loop containing nucleotide triphosphate hydrolases"/>
    <property type="match status" value="1"/>
</dbReference>
<dbReference type="FunFam" id="3.40.50.300:FF:000134">
    <property type="entry name" value="Iron-enterobactin ABC transporter ATP-binding protein"/>
    <property type="match status" value="1"/>
</dbReference>
<dbReference type="EMBL" id="BARV01015652">
    <property type="protein sequence ID" value="GAI32105.1"/>
    <property type="molecule type" value="Genomic_DNA"/>
</dbReference>
<evidence type="ECO:0000256" key="2">
    <source>
        <dbReference type="ARBA" id="ARBA00022741"/>
    </source>
</evidence>
<sequence>MSAIIQVENLSFSYTQTTILKELSFEVNQGQFLAIAGPNGAGKTTLLNLLCGLLRPKAGSIKIDTADIESYSVKKLAQKIAIVRQEFVPVFDFTVTEMVSMARTPYLGTFGFESKADKEIVKEAIEMTETAQFASRPLAKLSGGERQRVFIARALAQDTAILLLDEPTSFLDLKHQVGIYDLLKAAQLEKGKTIVAVTHDINLAAQYCNEVLLLGRTPSCNYQYGKSKDVFSPEQIKKVFGVRTFVGKVGQEKFFLPLGKFAKDNQIITDKPAGSRQK</sequence>
<dbReference type="Pfam" id="PF00005">
    <property type="entry name" value="ABC_tran"/>
    <property type="match status" value="1"/>
</dbReference>
<proteinExistence type="predicted"/>
<reference evidence="6" key="1">
    <citation type="journal article" date="2014" name="Front. Microbiol.">
        <title>High frequency of phylogenetically diverse reductive dehalogenase-homologous genes in deep subseafloor sedimentary metagenomes.</title>
        <authorList>
            <person name="Kawai M."/>
            <person name="Futagami T."/>
            <person name="Toyoda A."/>
            <person name="Takaki Y."/>
            <person name="Nishi S."/>
            <person name="Hori S."/>
            <person name="Arai W."/>
            <person name="Tsubouchi T."/>
            <person name="Morono Y."/>
            <person name="Uchiyama I."/>
            <person name="Ito T."/>
            <person name="Fujiyama A."/>
            <person name="Inagaki F."/>
            <person name="Takami H."/>
        </authorList>
    </citation>
    <scope>NUCLEOTIDE SEQUENCE</scope>
    <source>
        <strain evidence="6">Expedition CK06-06</strain>
    </source>
</reference>
<dbReference type="PROSITE" id="PS00211">
    <property type="entry name" value="ABC_TRANSPORTER_1"/>
    <property type="match status" value="1"/>
</dbReference>
<dbReference type="PROSITE" id="PS50893">
    <property type="entry name" value="ABC_TRANSPORTER_2"/>
    <property type="match status" value="1"/>
</dbReference>
<evidence type="ECO:0000256" key="4">
    <source>
        <dbReference type="ARBA" id="ARBA00022967"/>
    </source>
</evidence>
<dbReference type="InterPro" id="IPR003593">
    <property type="entry name" value="AAA+_ATPase"/>
</dbReference>
<name>X1NZ92_9ZZZZ</name>
<evidence type="ECO:0000256" key="1">
    <source>
        <dbReference type="ARBA" id="ARBA00022448"/>
    </source>
</evidence>
<dbReference type="GO" id="GO:0005524">
    <property type="term" value="F:ATP binding"/>
    <property type="evidence" value="ECO:0007669"/>
    <property type="project" value="UniProtKB-KW"/>
</dbReference>
<dbReference type="AlphaFoldDB" id="X1NZ92"/>
<dbReference type="InterPro" id="IPR017871">
    <property type="entry name" value="ABC_transporter-like_CS"/>
</dbReference>
<comment type="caution">
    <text evidence="6">The sequence shown here is derived from an EMBL/GenBank/DDBJ whole genome shotgun (WGS) entry which is preliminary data.</text>
</comment>
<keyword evidence="4" id="KW-1278">Translocase</keyword>
<evidence type="ECO:0000259" key="5">
    <source>
        <dbReference type="PROSITE" id="PS50893"/>
    </source>
</evidence>
<dbReference type="PANTHER" id="PTHR42794">
    <property type="entry name" value="HEMIN IMPORT ATP-BINDING PROTEIN HMUV"/>
    <property type="match status" value="1"/>
</dbReference>
<keyword evidence="3" id="KW-0067">ATP-binding</keyword>
<dbReference type="SMART" id="SM00382">
    <property type="entry name" value="AAA"/>
    <property type="match status" value="1"/>
</dbReference>
<dbReference type="InterPro" id="IPR027417">
    <property type="entry name" value="P-loop_NTPase"/>
</dbReference>
<dbReference type="CDD" id="cd03214">
    <property type="entry name" value="ABC_Iron-Siderophores_B12_Hemin"/>
    <property type="match status" value="1"/>
</dbReference>
<dbReference type="SUPFAM" id="SSF52540">
    <property type="entry name" value="P-loop containing nucleoside triphosphate hydrolases"/>
    <property type="match status" value="1"/>
</dbReference>
<dbReference type="InterPro" id="IPR003439">
    <property type="entry name" value="ABC_transporter-like_ATP-bd"/>
</dbReference>
<evidence type="ECO:0000256" key="3">
    <source>
        <dbReference type="ARBA" id="ARBA00022840"/>
    </source>
</evidence>
<dbReference type="GO" id="GO:0016887">
    <property type="term" value="F:ATP hydrolysis activity"/>
    <property type="evidence" value="ECO:0007669"/>
    <property type="project" value="InterPro"/>
</dbReference>